<organism evidence="5">
    <name type="scientific">Kitasatospora camelliae</name>
    <dbReference type="NCBI Taxonomy" id="3156397"/>
    <lineage>
        <taxon>Bacteria</taxon>
        <taxon>Bacillati</taxon>
        <taxon>Actinomycetota</taxon>
        <taxon>Actinomycetes</taxon>
        <taxon>Kitasatosporales</taxon>
        <taxon>Streptomycetaceae</taxon>
        <taxon>Kitasatospora</taxon>
    </lineage>
</organism>
<dbReference type="GO" id="GO:0009055">
    <property type="term" value="F:electron transfer activity"/>
    <property type="evidence" value="ECO:0007669"/>
    <property type="project" value="UniProtKB-UniRule"/>
</dbReference>
<dbReference type="Pfam" id="PF13459">
    <property type="entry name" value="Fer4_15"/>
    <property type="match status" value="1"/>
</dbReference>
<sequence>MTAAEGALDVRVDRFRCVGTGQCAALAPADLALGADGRARPLGGTSELSGELADAAEMCPTEAISVHRRATGERLAPEG</sequence>
<dbReference type="RefSeq" id="WP_354644086.1">
    <property type="nucleotide sequence ID" value="NZ_CP159872.1"/>
</dbReference>
<comment type="function">
    <text evidence="4">Ferredoxins are iron-sulfur proteins that transfer electrons in a wide variety of metabolic reactions.</text>
</comment>
<dbReference type="GO" id="GO:0051536">
    <property type="term" value="F:iron-sulfur cluster binding"/>
    <property type="evidence" value="ECO:0007669"/>
    <property type="project" value="UniProtKB-KW"/>
</dbReference>
<dbReference type="EMBL" id="CP159872">
    <property type="protein sequence ID" value="XCM83151.1"/>
    <property type="molecule type" value="Genomic_DNA"/>
</dbReference>
<keyword evidence="2 4" id="KW-0408">Iron</keyword>
<dbReference type="SUPFAM" id="SSF54862">
    <property type="entry name" value="4Fe-4S ferredoxins"/>
    <property type="match status" value="1"/>
</dbReference>
<evidence type="ECO:0000256" key="2">
    <source>
        <dbReference type="ARBA" id="ARBA00023004"/>
    </source>
</evidence>
<keyword evidence="3 4" id="KW-0411">Iron-sulfur</keyword>
<dbReference type="AlphaFoldDB" id="A0AAU8K3F1"/>
<keyword evidence="4" id="KW-0813">Transport</keyword>
<evidence type="ECO:0000256" key="3">
    <source>
        <dbReference type="ARBA" id="ARBA00023014"/>
    </source>
</evidence>
<dbReference type="InterPro" id="IPR001080">
    <property type="entry name" value="3Fe4S_ferredoxin"/>
</dbReference>
<gene>
    <name evidence="5" type="ORF">ABWK59_31630</name>
</gene>
<accession>A0AAU8K3F1</accession>
<dbReference type="KEGG" id="kcm:ABWK59_31630"/>
<dbReference type="PRINTS" id="PR00352">
    <property type="entry name" value="3FE4SFRDOXIN"/>
</dbReference>
<keyword evidence="1 4" id="KW-0479">Metal-binding</keyword>
<name>A0AAU8K3F1_9ACTN</name>
<dbReference type="GO" id="GO:0005506">
    <property type="term" value="F:iron ion binding"/>
    <property type="evidence" value="ECO:0007669"/>
    <property type="project" value="UniProtKB-UniRule"/>
</dbReference>
<evidence type="ECO:0000256" key="1">
    <source>
        <dbReference type="ARBA" id="ARBA00022723"/>
    </source>
</evidence>
<evidence type="ECO:0000313" key="5">
    <source>
        <dbReference type="EMBL" id="XCM83151.1"/>
    </source>
</evidence>
<evidence type="ECO:0000256" key="4">
    <source>
        <dbReference type="RuleBase" id="RU368020"/>
    </source>
</evidence>
<protein>
    <recommendedName>
        <fullName evidence="4">Ferredoxin</fullName>
    </recommendedName>
</protein>
<dbReference type="Gene3D" id="3.30.70.20">
    <property type="match status" value="1"/>
</dbReference>
<reference evidence="5" key="1">
    <citation type="submission" date="2024-06" db="EMBL/GenBank/DDBJ databases">
        <title>The genome sequences of Kitasatospora sp. strain HUAS MG31.</title>
        <authorList>
            <person name="Mo P."/>
        </authorList>
    </citation>
    <scope>NUCLEOTIDE SEQUENCE</scope>
    <source>
        <strain evidence="5">HUAS MG31</strain>
    </source>
</reference>
<keyword evidence="4" id="KW-0249">Electron transport</keyword>
<proteinExistence type="predicted"/>